<dbReference type="Gene3D" id="2.130.10.10">
    <property type="entry name" value="YVTN repeat-like/Quinoprotein amine dehydrogenase"/>
    <property type="match status" value="2"/>
</dbReference>
<organism evidence="4 5">
    <name type="scientific">Suillus plorans</name>
    <dbReference type="NCBI Taxonomy" id="116603"/>
    <lineage>
        <taxon>Eukaryota</taxon>
        <taxon>Fungi</taxon>
        <taxon>Dikarya</taxon>
        <taxon>Basidiomycota</taxon>
        <taxon>Agaricomycotina</taxon>
        <taxon>Agaricomycetes</taxon>
        <taxon>Agaricomycetidae</taxon>
        <taxon>Boletales</taxon>
        <taxon>Suillineae</taxon>
        <taxon>Suillaceae</taxon>
        <taxon>Suillus</taxon>
    </lineage>
</organism>
<dbReference type="InterPro" id="IPR015943">
    <property type="entry name" value="WD40/YVTN_repeat-like_dom_sf"/>
</dbReference>
<dbReference type="OrthoDB" id="2689570at2759"/>
<feature type="repeat" description="WD" evidence="3">
    <location>
        <begin position="112"/>
        <end position="153"/>
    </location>
</feature>
<evidence type="ECO:0000313" key="4">
    <source>
        <dbReference type="EMBL" id="KAG1796968.1"/>
    </source>
</evidence>
<dbReference type="Proteomes" id="UP000719766">
    <property type="component" value="Unassembled WGS sequence"/>
</dbReference>
<dbReference type="PROSITE" id="PS50294">
    <property type="entry name" value="WD_REPEATS_REGION"/>
    <property type="match status" value="2"/>
</dbReference>
<accession>A0A9P7IY15</accession>
<evidence type="ECO:0000313" key="5">
    <source>
        <dbReference type="Proteomes" id="UP000719766"/>
    </source>
</evidence>
<gene>
    <name evidence="4" type="ORF">HD556DRAFT_263098</name>
</gene>
<dbReference type="GeneID" id="64603826"/>
<dbReference type="PANTHER" id="PTHR19848:SF8">
    <property type="entry name" value="F-BOX AND WD REPEAT DOMAIN CONTAINING 7"/>
    <property type="match status" value="1"/>
</dbReference>
<keyword evidence="2" id="KW-0677">Repeat</keyword>
<dbReference type="EMBL" id="JABBWE010000017">
    <property type="protein sequence ID" value="KAG1796968.1"/>
    <property type="molecule type" value="Genomic_DNA"/>
</dbReference>
<reference evidence="4" key="1">
    <citation type="journal article" date="2020" name="New Phytol.">
        <title>Comparative genomics reveals dynamic genome evolution in host specialist ectomycorrhizal fungi.</title>
        <authorList>
            <person name="Lofgren L.A."/>
            <person name="Nguyen N.H."/>
            <person name="Vilgalys R."/>
            <person name="Ruytinx J."/>
            <person name="Liao H.L."/>
            <person name="Branco S."/>
            <person name="Kuo A."/>
            <person name="LaButti K."/>
            <person name="Lipzen A."/>
            <person name="Andreopoulos W."/>
            <person name="Pangilinan J."/>
            <person name="Riley R."/>
            <person name="Hundley H."/>
            <person name="Na H."/>
            <person name="Barry K."/>
            <person name="Grigoriev I.V."/>
            <person name="Stajich J.E."/>
            <person name="Kennedy P.G."/>
        </authorList>
    </citation>
    <scope>NUCLEOTIDE SEQUENCE</scope>
    <source>
        <strain evidence="4">S12</strain>
    </source>
</reference>
<dbReference type="InterPro" id="IPR036322">
    <property type="entry name" value="WD40_repeat_dom_sf"/>
</dbReference>
<dbReference type="InterPro" id="IPR019775">
    <property type="entry name" value="WD40_repeat_CS"/>
</dbReference>
<sequence length="358" mass="39240">MNPEIQLMTEHPASTKHENLEITPCRKIDVKNDIRYIIHLPDRQRSIIYSLDGSFRAWDLERNTQFGEEWEDKQKGVHAIALSPDGKTVATGSSDGTVRLRNVDTGKVIKKLMGHTNRVCSVCWSSGGGRVVSGSWDETFRVWDVESGKTILGPIKAMQGMNAVCYSPEANMIAIGGYAVLKIWDANTGDLLKTLNAGSGITCLAWTSDGKTLIAGGLFNAIKFNTATWTILPVNVRKNFINTVSLFPNEHGGYILACASGAPLDKTVQLWNLKTDQPIGTLLHHEDYVNSATFSSDGKLLITSCSDGHIYTWDLTAIVNKIADATLQPAPKMNGAARIPPGFFDDTLREANVRDLHP</sequence>
<name>A0A9P7IY15_9AGAM</name>
<dbReference type="AlphaFoldDB" id="A0A9P7IY15"/>
<feature type="repeat" description="WD" evidence="3">
    <location>
        <begin position="282"/>
        <end position="315"/>
    </location>
</feature>
<comment type="caution">
    <text evidence="4">The sequence shown here is derived from an EMBL/GenBank/DDBJ whole genome shotgun (WGS) entry which is preliminary data.</text>
</comment>
<evidence type="ECO:0000256" key="2">
    <source>
        <dbReference type="ARBA" id="ARBA00022737"/>
    </source>
</evidence>
<feature type="repeat" description="WD" evidence="3">
    <location>
        <begin position="70"/>
        <end position="111"/>
    </location>
</feature>
<keyword evidence="5" id="KW-1185">Reference proteome</keyword>
<dbReference type="SMART" id="SM00320">
    <property type="entry name" value="WD40"/>
    <property type="match status" value="5"/>
</dbReference>
<evidence type="ECO:0000256" key="3">
    <source>
        <dbReference type="PROSITE-ProRule" id="PRU00221"/>
    </source>
</evidence>
<dbReference type="PANTHER" id="PTHR19848">
    <property type="entry name" value="WD40 REPEAT PROTEIN"/>
    <property type="match status" value="1"/>
</dbReference>
<dbReference type="SUPFAM" id="SSF50978">
    <property type="entry name" value="WD40 repeat-like"/>
    <property type="match status" value="1"/>
</dbReference>
<keyword evidence="1 3" id="KW-0853">WD repeat</keyword>
<dbReference type="CDD" id="cd00200">
    <property type="entry name" value="WD40"/>
    <property type="match status" value="1"/>
</dbReference>
<dbReference type="Pfam" id="PF00400">
    <property type="entry name" value="WD40"/>
    <property type="match status" value="4"/>
</dbReference>
<proteinExistence type="predicted"/>
<dbReference type="PROSITE" id="PS50082">
    <property type="entry name" value="WD_REPEATS_2"/>
    <property type="match status" value="3"/>
</dbReference>
<dbReference type="RefSeq" id="XP_041162239.1">
    <property type="nucleotide sequence ID" value="XM_041310062.1"/>
</dbReference>
<dbReference type="InterPro" id="IPR001680">
    <property type="entry name" value="WD40_rpt"/>
</dbReference>
<dbReference type="PROSITE" id="PS00678">
    <property type="entry name" value="WD_REPEATS_1"/>
    <property type="match status" value="1"/>
</dbReference>
<evidence type="ECO:0000256" key="1">
    <source>
        <dbReference type="ARBA" id="ARBA00022574"/>
    </source>
</evidence>
<protein>
    <submittedName>
        <fullName evidence="4">WD40-repeat-containing domain protein</fullName>
    </submittedName>
</protein>